<dbReference type="InterPro" id="IPR027417">
    <property type="entry name" value="P-loop_NTPase"/>
</dbReference>
<dbReference type="SUPFAM" id="SSF52540">
    <property type="entry name" value="P-loop containing nucleoside triphosphate hydrolases"/>
    <property type="match status" value="1"/>
</dbReference>
<dbReference type="AlphaFoldDB" id="A0A1H1PFB1"/>
<dbReference type="Gene3D" id="3.40.50.300">
    <property type="entry name" value="P-loop containing nucleotide triphosphate hydrolases"/>
    <property type="match status" value="1"/>
</dbReference>
<sequence length="249" mass="26086">MPSWPEVIRGAALRTVSVNRLTAAYDVGRPVLQDVTVTVEPGHMLAVSGRSGAGKSTLLSTIAGLLRPAEGTVSLDGEPLRDRDHAVSQGVVLVPQDNGLATFLTAGENVEVALLANGRGPAEARRLTVECLTALGLAGQRDQLVEELSGGQQQRTAIARGLALRGDVLLADEVTSELDAVSRQTVMDLLRKEADRGAVVVFATHDPDAAALCDAELHLVDGRAEIVRSEPVVDAPTVNRPNASTTARA</sequence>
<dbReference type="InterPro" id="IPR015854">
    <property type="entry name" value="ABC_transpr_LolD-like"/>
</dbReference>
<gene>
    <name evidence="4" type="ORF">SAMN04489717_1617</name>
</gene>
<dbReference type="EMBL" id="LT629732">
    <property type="protein sequence ID" value="SDS09793.1"/>
    <property type="molecule type" value="Genomic_DNA"/>
</dbReference>
<dbReference type="GO" id="GO:0022857">
    <property type="term" value="F:transmembrane transporter activity"/>
    <property type="evidence" value="ECO:0007669"/>
    <property type="project" value="TreeGrafter"/>
</dbReference>
<keyword evidence="1" id="KW-0547">Nucleotide-binding</keyword>
<dbReference type="InterPro" id="IPR003439">
    <property type="entry name" value="ABC_transporter-like_ATP-bd"/>
</dbReference>
<dbReference type="GO" id="GO:0016887">
    <property type="term" value="F:ATP hydrolysis activity"/>
    <property type="evidence" value="ECO:0007669"/>
    <property type="project" value="InterPro"/>
</dbReference>
<dbReference type="SMART" id="SM00382">
    <property type="entry name" value="AAA"/>
    <property type="match status" value="1"/>
</dbReference>
<protein>
    <submittedName>
        <fullName evidence="4">Putative ABC transport system ATP-binding protein</fullName>
    </submittedName>
</protein>
<dbReference type="PANTHER" id="PTHR24220">
    <property type="entry name" value="IMPORT ATP-BINDING PROTEIN"/>
    <property type="match status" value="1"/>
</dbReference>
<dbReference type="Pfam" id="PF00005">
    <property type="entry name" value="ABC_tran"/>
    <property type="match status" value="1"/>
</dbReference>
<evidence type="ECO:0000256" key="2">
    <source>
        <dbReference type="ARBA" id="ARBA00022840"/>
    </source>
</evidence>
<proteinExistence type="predicted"/>
<keyword evidence="5" id="KW-1185">Reference proteome</keyword>
<keyword evidence="2 4" id="KW-0067">ATP-binding</keyword>
<dbReference type="GO" id="GO:0005886">
    <property type="term" value="C:plasma membrane"/>
    <property type="evidence" value="ECO:0007669"/>
    <property type="project" value="TreeGrafter"/>
</dbReference>
<reference evidence="4 5" key="1">
    <citation type="submission" date="2016-10" db="EMBL/GenBank/DDBJ databases">
        <authorList>
            <person name="de Groot N.N."/>
        </authorList>
    </citation>
    <scope>NUCLEOTIDE SEQUENCE [LARGE SCALE GENOMIC DNA]</scope>
    <source>
        <strain evidence="4 5">DSM 22024</strain>
    </source>
</reference>
<evidence type="ECO:0000313" key="5">
    <source>
        <dbReference type="Proteomes" id="UP000198983"/>
    </source>
</evidence>
<evidence type="ECO:0000313" key="4">
    <source>
        <dbReference type="EMBL" id="SDS09793.1"/>
    </source>
</evidence>
<evidence type="ECO:0000259" key="3">
    <source>
        <dbReference type="PROSITE" id="PS50893"/>
    </source>
</evidence>
<dbReference type="InterPro" id="IPR003593">
    <property type="entry name" value="AAA+_ATPase"/>
</dbReference>
<evidence type="ECO:0000256" key="1">
    <source>
        <dbReference type="ARBA" id="ARBA00022741"/>
    </source>
</evidence>
<dbReference type="OrthoDB" id="3176024at2"/>
<accession>A0A1H1PFB1</accession>
<dbReference type="PROSITE" id="PS50893">
    <property type="entry name" value="ABC_TRANSPORTER_2"/>
    <property type="match status" value="1"/>
</dbReference>
<dbReference type="Proteomes" id="UP000198983">
    <property type="component" value="Chromosome I"/>
</dbReference>
<feature type="domain" description="ABC transporter" evidence="3">
    <location>
        <begin position="13"/>
        <end position="246"/>
    </location>
</feature>
<name>A0A1H1PFB1_9ACTN</name>
<dbReference type="GO" id="GO:0005524">
    <property type="term" value="F:ATP binding"/>
    <property type="evidence" value="ECO:0007669"/>
    <property type="project" value="UniProtKB-KW"/>
</dbReference>
<organism evidence="4 5">
    <name type="scientific">Actinopolymorpha singaporensis</name>
    <dbReference type="NCBI Taxonomy" id="117157"/>
    <lineage>
        <taxon>Bacteria</taxon>
        <taxon>Bacillati</taxon>
        <taxon>Actinomycetota</taxon>
        <taxon>Actinomycetes</taxon>
        <taxon>Propionibacteriales</taxon>
        <taxon>Actinopolymorphaceae</taxon>
        <taxon>Actinopolymorpha</taxon>
    </lineage>
</organism>
<dbReference type="STRING" id="117157.SAMN04489717_1617"/>